<protein>
    <submittedName>
        <fullName evidence="7">Regulatory protein, tetR family</fullName>
    </submittedName>
</protein>
<name>A0A1I0LPS8_9ACTN</name>
<evidence type="ECO:0000256" key="1">
    <source>
        <dbReference type="ARBA" id="ARBA00023015"/>
    </source>
</evidence>
<dbReference type="PANTHER" id="PTHR30055">
    <property type="entry name" value="HTH-TYPE TRANSCRIPTIONAL REGULATOR RUTR"/>
    <property type="match status" value="1"/>
</dbReference>
<feature type="domain" description="HTH tetR-type" evidence="6">
    <location>
        <begin position="30"/>
        <end position="91"/>
    </location>
</feature>
<evidence type="ECO:0000256" key="3">
    <source>
        <dbReference type="ARBA" id="ARBA00023163"/>
    </source>
</evidence>
<evidence type="ECO:0000313" key="8">
    <source>
        <dbReference type="Proteomes" id="UP000199361"/>
    </source>
</evidence>
<evidence type="ECO:0000259" key="6">
    <source>
        <dbReference type="PROSITE" id="PS50977"/>
    </source>
</evidence>
<dbReference type="Pfam" id="PF13305">
    <property type="entry name" value="TetR_C_33"/>
    <property type="match status" value="1"/>
</dbReference>
<dbReference type="InterPro" id="IPR036271">
    <property type="entry name" value="Tet_transcr_reg_TetR-rel_C_sf"/>
</dbReference>
<dbReference type="Gene3D" id="1.10.357.10">
    <property type="entry name" value="Tetracycline Repressor, domain 2"/>
    <property type="match status" value="1"/>
</dbReference>
<dbReference type="PANTHER" id="PTHR30055:SF243">
    <property type="entry name" value="HTH-TYPE TRANSCRIPTIONAL REGULATOR RV1816"/>
    <property type="match status" value="1"/>
</dbReference>
<evidence type="ECO:0000256" key="5">
    <source>
        <dbReference type="SAM" id="MobiDB-lite"/>
    </source>
</evidence>
<evidence type="ECO:0000256" key="2">
    <source>
        <dbReference type="ARBA" id="ARBA00023125"/>
    </source>
</evidence>
<evidence type="ECO:0000256" key="4">
    <source>
        <dbReference type="PROSITE-ProRule" id="PRU00335"/>
    </source>
</evidence>
<reference evidence="7 8" key="1">
    <citation type="submission" date="2016-10" db="EMBL/GenBank/DDBJ databases">
        <authorList>
            <person name="de Groot N.N."/>
        </authorList>
    </citation>
    <scope>NUCLEOTIDE SEQUENCE [LARGE SCALE GENOMIC DNA]</scope>
    <source>
        <strain evidence="7 8">CGMCC 4.5598</strain>
    </source>
</reference>
<keyword evidence="1" id="KW-0805">Transcription regulation</keyword>
<dbReference type="STRING" id="568860.SAMN05421811_12252"/>
<dbReference type="GO" id="GO:0003700">
    <property type="term" value="F:DNA-binding transcription factor activity"/>
    <property type="evidence" value="ECO:0007669"/>
    <property type="project" value="TreeGrafter"/>
</dbReference>
<feature type="region of interest" description="Disordered" evidence="5">
    <location>
        <begin position="1"/>
        <end position="30"/>
    </location>
</feature>
<dbReference type="SUPFAM" id="SSF48498">
    <property type="entry name" value="Tetracyclin repressor-like, C-terminal domain"/>
    <property type="match status" value="1"/>
</dbReference>
<keyword evidence="8" id="KW-1185">Reference proteome</keyword>
<proteinExistence type="predicted"/>
<organism evidence="7 8">
    <name type="scientific">Nonomuraea wenchangensis</name>
    <dbReference type="NCBI Taxonomy" id="568860"/>
    <lineage>
        <taxon>Bacteria</taxon>
        <taxon>Bacillati</taxon>
        <taxon>Actinomycetota</taxon>
        <taxon>Actinomycetes</taxon>
        <taxon>Streptosporangiales</taxon>
        <taxon>Streptosporangiaceae</taxon>
        <taxon>Nonomuraea</taxon>
    </lineage>
</organism>
<keyword evidence="2 4" id="KW-0238">DNA-binding</keyword>
<dbReference type="PROSITE" id="PS50977">
    <property type="entry name" value="HTH_TETR_2"/>
    <property type="match status" value="1"/>
</dbReference>
<dbReference type="SUPFAM" id="SSF46689">
    <property type="entry name" value="Homeodomain-like"/>
    <property type="match status" value="1"/>
</dbReference>
<dbReference type="EMBL" id="FOHX01000022">
    <property type="protein sequence ID" value="SEU43804.1"/>
    <property type="molecule type" value="Genomic_DNA"/>
</dbReference>
<dbReference type="Proteomes" id="UP000199361">
    <property type="component" value="Unassembled WGS sequence"/>
</dbReference>
<dbReference type="AlphaFoldDB" id="A0A1I0LPS8"/>
<dbReference type="InterPro" id="IPR050109">
    <property type="entry name" value="HTH-type_TetR-like_transc_reg"/>
</dbReference>
<accession>A0A1I0LPS8</accession>
<dbReference type="InterPro" id="IPR009057">
    <property type="entry name" value="Homeodomain-like_sf"/>
</dbReference>
<dbReference type="Pfam" id="PF00440">
    <property type="entry name" value="TetR_N"/>
    <property type="match status" value="1"/>
</dbReference>
<dbReference type="InterPro" id="IPR025996">
    <property type="entry name" value="MT1864/Rv1816-like_C"/>
</dbReference>
<keyword evidence="3" id="KW-0804">Transcription</keyword>
<dbReference type="InterPro" id="IPR001647">
    <property type="entry name" value="HTH_TetR"/>
</dbReference>
<sequence length="223" mass="24400">MYGYGVKHNEPAEPAAPGPTRRRNRRGEGRKLRDEIITAAVELLDEHGDERAITLRSIARRIGIAAPSIYPHFPDPQAIMLAVVRQEFGRLATTMRTAAAGGGQDPRQRLLAACHAYLDLAQIHPGRYRIMFGGLWTPDMSEGSITEDDMDGLGMDALQVFVDALGDCVAAGQATSTDLFSDAVALWLGLHGLAHQRAVIRKFPWPQDLAERIISALAHLKDT</sequence>
<gene>
    <name evidence="7" type="ORF">SAMN05421811_12252</name>
</gene>
<evidence type="ECO:0000313" key="7">
    <source>
        <dbReference type="EMBL" id="SEU43804.1"/>
    </source>
</evidence>
<dbReference type="GO" id="GO:0000976">
    <property type="term" value="F:transcription cis-regulatory region binding"/>
    <property type="evidence" value="ECO:0007669"/>
    <property type="project" value="TreeGrafter"/>
</dbReference>
<feature type="DNA-binding region" description="H-T-H motif" evidence="4">
    <location>
        <begin position="54"/>
        <end position="73"/>
    </location>
</feature>